<sequence length="324" mass="36945">MTTNEKWLKFYKDFGANQKSSQGSIFWSSSESDLEDVSLKSPVKRRRNSSSDKSEISEDEISRGIEKSPSLNSSWNTDSPILSSNWKQDSPVLNSRMIHKSPVLINTYKKRRKEMESKVESLYCTPDLFNSQPSQFIEDDLPEASQKSCKVELVTQIQQTQSSVVIEPVFSQNASIVAEFGSTDSDKMTDSTNSSSFCIPRKRKKYKKDGLAEKVYHMMQSQSFKYTVWQIHKQNSNDDTCIKCSIKKTWKEYGTTILECTVIKNDSDASESIILICLSPIINITLDIGCICEFFTPFIEKTVLYHNREVTCYTNVIKIQPVAT</sequence>
<feature type="compositionally biased region" description="Basic and acidic residues" evidence="1">
    <location>
        <begin position="49"/>
        <end position="66"/>
    </location>
</feature>
<proteinExistence type="predicted"/>
<dbReference type="EMBL" id="CAKOFQ010006776">
    <property type="protein sequence ID" value="CAH1970608.1"/>
    <property type="molecule type" value="Genomic_DNA"/>
</dbReference>
<accession>A0A9P0KA97</accession>
<dbReference type="Proteomes" id="UP001152888">
    <property type="component" value="Unassembled WGS sequence"/>
</dbReference>
<gene>
    <name evidence="2" type="ORF">ACAOBT_LOCUS9011</name>
</gene>
<evidence type="ECO:0000313" key="2">
    <source>
        <dbReference type="EMBL" id="CAH1970608.1"/>
    </source>
</evidence>
<dbReference type="AlphaFoldDB" id="A0A9P0KA97"/>
<feature type="compositionally biased region" description="Polar residues" evidence="1">
    <location>
        <begin position="18"/>
        <end position="27"/>
    </location>
</feature>
<evidence type="ECO:0000313" key="3">
    <source>
        <dbReference type="Proteomes" id="UP001152888"/>
    </source>
</evidence>
<organism evidence="2 3">
    <name type="scientific">Acanthoscelides obtectus</name>
    <name type="common">Bean weevil</name>
    <name type="synonym">Bruchus obtectus</name>
    <dbReference type="NCBI Taxonomy" id="200917"/>
    <lineage>
        <taxon>Eukaryota</taxon>
        <taxon>Metazoa</taxon>
        <taxon>Ecdysozoa</taxon>
        <taxon>Arthropoda</taxon>
        <taxon>Hexapoda</taxon>
        <taxon>Insecta</taxon>
        <taxon>Pterygota</taxon>
        <taxon>Neoptera</taxon>
        <taxon>Endopterygota</taxon>
        <taxon>Coleoptera</taxon>
        <taxon>Polyphaga</taxon>
        <taxon>Cucujiformia</taxon>
        <taxon>Chrysomeloidea</taxon>
        <taxon>Chrysomelidae</taxon>
        <taxon>Bruchinae</taxon>
        <taxon>Bruchini</taxon>
        <taxon>Acanthoscelides</taxon>
    </lineage>
</organism>
<dbReference type="OrthoDB" id="6728082at2759"/>
<name>A0A9P0KA97_ACAOB</name>
<evidence type="ECO:0000256" key="1">
    <source>
        <dbReference type="SAM" id="MobiDB-lite"/>
    </source>
</evidence>
<protein>
    <submittedName>
        <fullName evidence="2">Uncharacterized protein</fullName>
    </submittedName>
</protein>
<comment type="caution">
    <text evidence="2">The sequence shown here is derived from an EMBL/GenBank/DDBJ whole genome shotgun (WGS) entry which is preliminary data.</text>
</comment>
<reference evidence="2" key="1">
    <citation type="submission" date="2022-03" db="EMBL/GenBank/DDBJ databases">
        <authorList>
            <person name="Sayadi A."/>
        </authorList>
    </citation>
    <scope>NUCLEOTIDE SEQUENCE</scope>
</reference>
<feature type="region of interest" description="Disordered" evidence="1">
    <location>
        <begin position="18"/>
        <end position="76"/>
    </location>
</feature>
<keyword evidence="3" id="KW-1185">Reference proteome</keyword>